<dbReference type="Pfam" id="PF02771">
    <property type="entry name" value="Acyl-CoA_dh_N"/>
    <property type="match status" value="1"/>
</dbReference>
<organism evidence="8 9">
    <name type="scientific">Mycolicibacterium sphagni</name>
    <dbReference type="NCBI Taxonomy" id="1786"/>
    <lineage>
        <taxon>Bacteria</taxon>
        <taxon>Bacillati</taxon>
        <taxon>Actinomycetota</taxon>
        <taxon>Actinomycetes</taxon>
        <taxon>Mycobacteriales</taxon>
        <taxon>Mycobacteriaceae</taxon>
        <taxon>Mycolicibacterium</taxon>
    </lineage>
</organism>
<keyword evidence="9" id="KW-1185">Reference proteome</keyword>
<gene>
    <name evidence="8" type="ORF">FEG63_17200</name>
</gene>
<comment type="cofactor">
    <cofactor evidence="1">
        <name>FAD</name>
        <dbReference type="ChEBI" id="CHEBI:57692"/>
    </cofactor>
</comment>
<dbReference type="Pfam" id="PF00441">
    <property type="entry name" value="Acyl-CoA_dh_1"/>
    <property type="match status" value="1"/>
</dbReference>
<evidence type="ECO:0000256" key="4">
    <source>
        <dbReference type="ARBA" id="ARBA00022827"/>
    </source>
</evidence>
<dbReference type="InterPro" id="IPR046373">
    <property type="entry name" value="Acyl-CoA_Oxase/DH_mid-dom_sf"/>
</dbReference>
<dbReference type="InterPro" id="IPR009075">
    <property type="entry name" value="AcylCo_DH/oxidase_C"/>
</dbReference>
<dbReference type="PANTHER" id="PTHR43884:SF20">
    <property type="entry name" value="ACYL-COA DEHYDROGENASE FADE28"/>
    <property type="match status" value="1"/>
</dbReference>
<evidence type="ECO:0000313" key="9">
    <source>
        <dbReference type="Proteomes" id="UP000708347"/>
    </source>
</evidence>
<evidence type="ECO:0000313" key="8">
    <source>
        <dbReference type="EMBL" id="NTY61283.1"/>
    </source>
</evidence>
<dbReference type="Gene3D" id="1.20.140.10">
    <property type="entry name" value="Butyryl-CoA Dehydrogenase, subunit A, domain 3"/>
    <property type="match status" value="1"/>
</dbReference>
<dbReference type="Proteomes" id="UP000708347">
    <property type="component" value="Unassembled WGS sequence"/>
</dbReference>
<dbReference type="Gene3D" id="2.40.110.10">
    <property type="entry name" value="Butyryl-CoA Dehydrogenase, subunit A, domain 2"/>
    <property type="match status" value="1"/>
</dbReference>
<feature type="domain" description="Acyl-CoA dehydrogenase/oxidase N-terminal" evidence="7">
    <location>
        <begin position="7"/>
        <end position="116"/>
    </location>
</feature>
<proteinExistence type="inferred from homology"/>
<dbReference type="PANTHER" id="PTHR43884">
    <property type="entry name" value="ACYL-COA DEHYDROGENASE"/>
    <property type="match status" value="1"/>
</dbReference>
<dbReference type="InterPro" id="IPR037069">
    <property type="entry name" value="AcylCoA_DH/ox_N_sf"/>
</dbReference>
<dbReference type="EMBL" id="VBSB01000010">
    <property type="protein sequence ID" value="NTY61283.1"/>
    <property type="molecule type" value="Genomic_DNA"/>
</dbReference>
<keyword evidence="3" id="KW-0285">Flavoprotein</keyword>
<accession>A0ABX2JUA0</accession>
<dbReference type="InterPro" id="IPR009100">
    <property type="entry name" value="AcylCoA_DH/oxidase_NM_dom_sf"/>
</dbReference>
<evidence type="ECO:0000259" key="6">
    <source>
        <dbReference type="Pfam" id="PF00441"/>
    </source>
</evidence>
<dbReference type="InterPro" id="IPR013786">
    <property type="entry name" value="AcylCoA_DH/ox_N"/>
</dbReference>
<comment type="caution">
    <text evidence="8">The sequence shown here is derived from an EMBL/GenBank/DDBJ whole genome shotgun (WGS) entry which is preliminary data.</text>
</comment>
<dbReference type="RefSeq" id="WP_174399059.1">
    <property type="nucleotide sequence ID" value="NZ_VBSB01000010.1"/>
</dbReference>
<protein>
    <submittedName>
        <fullName evidence="8">Acyl-CoA dehydrogenase</fullName>
    </submittedName>
</protein>
<dbReference type="InterPro" id="IPR036250">
    <property type="entry name" value="AcylCo_DH-like_C"/>
</dbReference>
<name>A0ABX2JUA0_9MYCO</name>
<sequence>MDFRYNTEQLDFRDSMRAFLQEAPLSWVRDVAGAHGHDARLWQRLCRELELPGLTVPEEYGGVGGTLVESAIAFEEFGRALTPVPLAGHAFVVQAVLSMGSEEQRQRLLPALLNGERIATFTATGPGATDPAAATVSASRDAGRTVLDGVSTPVLHGHVAGLFVVAARADEAVGLYVINADAPGVSVERLPSFDITRPVARVTLQQAEAEPLDAAPDQFERVLDTARVLLAAEMLGGAEACLALSVEYSCSRRQFDRAIGMFQAVKHMCAEMAIEIDATRVAVMFAAMSAGDPGELAIAAPLVKAQAADTFTLCASTATQVHGGIAFTWEHDLHLYLRRAKTTEALFGSSTQHRALLADRVGL</sequence>
<dbReference type="SUPFAM" id="SSF47203">
    <property type="entry name" value="Acyl-CoA dehydrogenase C-terminal domain-like"/>
    <property type="match status" value="1"/>
</dbReference>
<evidence type="ECO:0000256" key="2">
    <source>
        <dbReference type="ARBA" id="ARBA00009347"/>
    </source>
</evidence>
<evidence type="ECO:0000256" key="1">
    <source>
        <dbReference type="ARBA" id="ARBA00001974"/>
    </source>
</evidence>
<dbReference type="CDD" id="cd00567">
    <property type="entry name" value="ACAD"/>
    <property type="match status" value="1"/>
</dbReference>
<dbReference type="SUPFAM" id="SSF56645">
    <property type="entry name" value="Acyl-CoA dehydrogenase NM domain-like"/>
    <property type="match status" value="1"/>
</dbReference>
<keyword evidence="4" id="KW-0274">FAD</keyword>
<evidence type="ECO:0000256" key="5">
    <source>
        <dbReference type="ARBA" id="ARBA00023002"/>
    </source>
</evidence>
<evidence type="ECO:0000256" key="3">
    <source>
        <dbReference type="ARBA" id="ARBA00022630"/>
    </source>
</evidence>
<evidence type="ECO:0000259" key="7">
    <source>
        <dbReference type="Pfam" id="PF02771"/>
    </source>
</evidence>
<comment type="similarity">
    <text evidence="2">Belongs to the acyl-CoA dehydrogenase family.</text>
</comment>
<reference evidence="8 9" key="1">
    <citation type="submission" date="2019-05" db="EMBL/GenBank/DDBJ databases">
        <title>Mycolicibacterium sphagni ENV482 genome assembly.</title>
        <authorList>
            <person name="Chen W."/>
            <person name="Faulkner N.W."/>
            <person name="Hyman M.R."/>
        </authorList>
    </citation>
    <scope>NUCLEOTIDE SEQUENCE [LARGE SCALE GENOMIC DNA]</scope>
    <source>
        <strain evidence="8 9">ENV482</strain>
    </source>
</reference>
<dbReference type="Gene3D" id="1.10.540.10">
    <property type="entry name" value="Acyl-CoA dehydrogenase/oxidase, N-terminal domain"/>
    <property type="match status" value="1"/>
</dbReference>
<feature type="domain" description="Acyl-CoA dehydrogenase/oxidase C-terminal" evidence="6">
    <location>
        <begin position="221"/>
        <end position="361"/>
    </location>
</feature>
<keyword evidence="5" id="KW-0560">Oxidoreductase</keyword>